<dbReference type="InterPro" id="IPR007627">
    <property type="entry name" value="RNA_pol_sigma70_r2"/>
</dbReference>
<dbReference type="EMBL" id="CP036273">
    <property type="protein sequence ID" value="QDU22768.1"/>
    <property type="molecule type" value="Genomic_DNA"/>
</dbReference>
<dbReference type="RefSeq" id="WP_145242771.1">
    <property type="nucleotide sequence ID" value="NZ_CP036273.1"/>
</dbReference>
<reference evidence="6 7" key="1">
    <citation type="submission" date="2019-02" db="EMBL/GenBank/DDBJ databases">
        <title>Deep-cultivation of Planctomycetes and their phenomic and genomic characterization uncovers novel biology.</title>
        <authorList>
            <person name="Wiegand S."/>
            <person name="Jogler M."/>
            <person name="Boedeker C."/>
            <person name="Pinto D."/>
            <person name="Vollmers J."/>
            <person name="Rivas-Marin E."/>
            <person name="Kohn T."/>
            <person name="Peeters S.H."/>
            <person name="Heuer A."/>
            <person name="Rast P."/>
            <person name="Oberbeckmann S."/>
            <person name="Bunk B."/>
            <person name="Jeske O."/>
            <person name="Meyerdierks A."/>
            <person name="Storesund J.E."/>
            <person name="Kallscheuer N."/>
            <person name="Luecker S."/>
            <person name="Lage O.M."/>
            <person name="Pohl T."/>
            <person name="Merkel B.J."/>
            <person name="Hornburger P."/>
            <person name="Mueller R.-W."/>
            <person name="Bruemmer F."/>
            <person name="Labrenz M."/>
            <person name="Spormann A.M."/>
            <person name="Op den Camp H."/>
            <person name="Overmann J."/>
            <person name="Amann R."/>
            <person name="Jetten M.S.M."/>
            <person name="Mascher T."/>
            <person name="Medema M.H."/>
            <person name="Devos D.P."/>
            <person name="Kaster A.-K."/>
            <person name="Ovreas L."/>
            <person name="Rohde M."/>
            <person name="Galperin M.Y."/>
            <person name="Jogler C."/>
        </authorList>
    </citation>
    <scope>NUCLEOTIDE SEQUENCE [LARGE SCALE GENOMIC DNA]</scope>
    <source>
        <strain evidence="6 7">ETA_A1</strain>
    </source>
</reference>
<evidence type="ECO:0000256" key="3">
    <source>
        <dbReference type="ARBA" id="ARBA00023125"/>
    </source>
</evidence>
<keyword evidence="2" id="KW-0731">Sigma factor</keyword>
<keyword evidence="1" id="KW-0805">Transcription regulation</keyword>
<dbReference type="GO" id="GO:0003677">
    <property type="term" value="F:DNA binding"/>
    <property type="evidence" value="ECO:0007669"/>
    <property type="project" value="UniProtKB-KW"/>
</dbReference>
<proteinExistence type="predicted"/>
<evidence type="ECO:0000256" key="2">
    <source>
        <dbReference type="ARBA" id="ARBA00023082"/>
    </source>
</evidence>
<dbReference type="AlphaFoldDB" id="A0A517XZ79"/>
<dbReference type="PANTHER" id="PTHR43133:SF8">
    <property type="entry name" value="RNA POLYMERASE SIGMA FACTOR HI_1459-RELATED"/>
    <property type="match status" value="1"/>
</dbReference>
<dbReference type="SUPFAM" id="SSF88946">
    <property type="entry name" value="Sigma2 domain of RNA polymerase sigma factors"/>
    <property type="match status" value="1"/>
</dbReference>
<evidence type="ECO:0000259" key="5">
    <source>
        <dbReference type="Pfam" id="PF04542"/>
    </source>
</evidence>
<evidence type="ECO:0000256" key="1">
    <source>
        <dbReference type="ARBA" id="ARBA00023015"/>
    </source>
</evidence>
<dbReference type="InterPro" id="IPR013325">
    <property type="entry name" value="RNA_pol_sigma_r2"/>
</dbReference>
<protein>
    <submittedName>
        <fullName evidence="6">RNA polymerase sigma factor CarQ</fullName>
    </submittedName>
</protein>
<feature type="domain" description="RNA polymerase sigma-70 region 2" evidence="5">
    <location>
        <begin position="28"/>
        <end position="94"/>
    </location>
</feature>
<dbReference type="InterPro" id="IPR039425">
    <property type="entry name" value="RNA_pol_sigma-70-like"/>
</dbReference>
<dbReference type="NCBIfam" id="TIGR02937">
    <property type="entry name" value="sigma70-ECF"/>
    <property type="match status" value="1"/>
</dbReference>
<gene>
    <name evidence="6" type="primary">carQ_2</name>
    <name evidence="6" type="ORF">ETAA1_47540</name>
</gene>
<keyword evidence="3" id="KW-0238">DNA-binding</keyword>
<dbReference type="GO" id="GO:0016987">
    <property type="term" value="F:sigma factor activity"/>
    <property type="evidence" value="ECO:0007669"/>
    <property type="project" value="UniProtKB-KW"/>
</dbReference>
<dbReference type="InterPro" id="IPR014284">
    <property type="entry name" value="RNA_pol_sigma-70_dom"/>
</dbReference>
<evidence type="ECO:0000313" key="6">
    <source>
        <dbReference type="EMBL" id="QDU22768.1"/>
    </source>
</evidence>
<dbReference type="Pfam" id="PF04542">
    <property type="entry name" value="Sigma70_r2"/>
    <property type="match status" value="1"/>
</dbReference>
<sequence>MAHTSPTLLARLRDPADADAWATLLGVYGPLLRGWAERLGARGPDADDLVQDVLAVVVRRFPEFVHPERPGAFRGWLRAIVANCARDFWRARRRAPVAAGGTDFGEYLKRLEDPADPLASDWDREHDRAVTRHLLDRIRGDFAPETWELFRRVVIDGQSADEAAGAAGTTPNAVYIAKSRVLARLRAEAAGIVG</sequence>
<organism evidence="6 7">
    <name type="scientific">Urbifossiella limnaea</name>
    <dbReference type="NCBI Taxonomy" id="2528023"/>
    <lineage>
        <taxon>Bacteria</taxon>
        <taxon>Pseudomonadati</taxon>
        <taxon>Planctomycetota</taxon>
        <taxon>Planctomycetia</taxon>
        <taxon>Gemmatales</taxon>
        <taxon>Gemmataceae</taxon>
        <taxon>Urbifossiella</taxon>
    </lineage>
</organism>
<evidence type="ECO:0000313" key="7">
    <source>
        <dbReference type="Proteomes" id="UP000319576"/>
    </source>
</evidence>
<evidence type="ECO:0000256" key="4">
    <source>
        <dbReference type="ARBA" id="ARBA00023163"/>
    </source>
</evidence>
<dbReference type="KEGG" id="uli:ETAA1_47540"/>
<dbReference type="GO" id="GO:0006352">
    <property type="term" value="P:DNA-templated transcription initiation"/>
    <property type="evidence" value="ECO:0007669"/>
    <property type="project" value="InterPro"/>
</dbReference>
<keyword evidence="7" id="KW-1185">Reference proteome</keyword>
<name>A0A517XZ79_9BACT</name>
<keyword evidence="4" id="KW-0804">Transcription</keyword>
<dbReference type="Gene3D" id="1.10.1740.10">
    <property type="match status" value="1"/>
</dbReference>
<accession>A0A517XZ79</accession>
<dbReference type="PANTHER" id="PTHR43133">
    <property type="entry name" value="RNA POLYMERASE ECF-TYPE SIGMA FACTO"/>
    <property type="match status" value="1"/>
</dbReference>
<dbReference type="Proteomes" id="UP000319576">
    <property type="component" value="Chromosome"/>
</dbReference>
<dbReference type="OrthoDB" id="258490at2"/>